<name>A0AAV3RKW0_LITER</name>
<dbReference type="AlphaFoldDB" id="A0AAV3RKW0"/>
<feature type="domain" description="Reverse transcriptase/retrotransposon-derived protein RNase H-like" evidence="2">
    <location>
        <begin position="9"/>
        <end position="71"/>
    </location>
</feature>
<dbReference type="SUPFAM" id="SSF56672">
    <property type="entry name" value="DNA/RNA polymerases"/>
    <property type="match status" value="1"/>
</dbReference>
<gene>
    <name evidence="3" type="ORF">LIER_28710</name>
</gene>
<dbReference type="InterPro" id="IPR043502">
    <property type="entry name" value="DNA/RNA_pol_sf"/>
</dbReference>
<keyword evidence="1" id="KW-0511">Multifunctional enzyme</keyword>
<keyword evidence="4" id="KW-1185">Reference proteome</keyword>
<dbReference type="GO" id="GO:0003824">
    <property type="term" value="F:catalytic activity"/>
    <property type="evidence" value="ECO:0007669"/>
    <property type="project" value="UniProtKB-KW"/>
</dbReference>
<evidence type="ECO:0000313" key="4">
    <source>
        <dbReference type="Proteomes" id="UP001454036"/>
    </source>
</evidence>
<organism evidence="3 4">
    <name type="scientific">Lithospermum erythrorhizon</name>
    <name type="common">Purple gromwell</name>
    <name type="synonym">Lithospermum officinale var. erythrorhizon</name>
    <dbReference type="NCBI Taxonomy" id="34254"/>
    <lineage>
        <taxon>Eukaryota</taxon>
        <taxon>Viridiplantae</taxon>
        <taxon>Streptophyta</taxon>
        <taxon>Embryophyta</taxon>
        <taxon>Tracheophyta</taxon>
        <taxon>Spermatophyta</taxon>
        <taxon>Magnoliopsida</taxon>
        <taxon>eudicotyledons</taxon>
        <taxon>Gunneridae</taxon>
        <taxon>Pentapetalae</taxon>
        <taxon>asterids</taxon>
        <taxon>lamiids</taxon>
        <taxon>Boraginales</taxon>
        <taxon>Boraginaceae</taxon>
        <taxon>Boraginoideae</taxon>
        <taxon>Lithospermeae</taxon>
        <taxon>Lithospermum</taxon>
    </lineage>
</organism>
<dbReference type="Pfam" id="PF17919">
    <property type="entry name" value="RT_RNaseH_2"/>
    <property type="match status" value="1"/>
</dbReference>
<protein>
    <recommendedName>
        <fullName evidence="2">Reverse transcriptase/retrotransposon-derived protein RNase H-like domain-containing protein</fullName>
    </recommendedName>
</protein>
<sequence>MQQPGSFVWIPEAAEAFEVIKSKLTSAPELVFPDFAVAFEVHSDASKAGIGVVLSQLGPPVAYYSEKLAGARGR</sequence>
<reference evidence="3 4" key="1">
    <citation type="submission" date="2024-01" db="EMBL/GenBank/DDBJ databases">
        <title>The complete chloroplast genome sequence of Lithospermum erythrorhizon: insights into the phylogenetic relationship among Boraginaceae species and the maternal lineages of purple gromwells.</title>
        <authorList>
            <person name="Okada T."/>
            <person name="Watanabe K."/>
        </authorList>
    </citation>
    <scope>NUCLEOTIDE SEQUENCE [LARGE SCALE GENOMIC DNA]</scope>
</reference>
<dbReference type="PANTHER" id="PTHR37984">
    <property type="entry name" value="PROTEIN CBG26694"/>
    <property type="match status" value="1"/>
</dbReference>
<evidence type="ECO:0000256" key="1">
    <source>
        <dbReference type="ARBA" id="ARBA00023268"/>
    </source>
</evidence>
<comment type="caution">
    <text evidence="3">The sequence shown here is derived from an EMBL/GenBank/DDBJ whole genome shotgun (WGS) entry which is preliminary data.</text>
</comment>
<dbReference type="InterPro" id="IPR041577">
    <property type="entry name" value="RT_RNaseH_2"/>
</dbReference>
<evidence type="ECO:0000259" key="2">
    <source>
        <dbReference type="Pfam" id="PF17919"/>
    </source>
</evidence>
<dbReference type="InterPro" id="IPR050951">
    <property type="entry name" value="Retrovirus_Pol_polyprotein"/>
</dbReference>
<dbReference type="Proteomes" id="UP001454036">
    <property type="component" value="Unassembled WGS sequence"/>
</dbReference>
<accession>A0AAV3RKW0</accession>
<evidence type="ECO:0000313" key="3">
    <source>
        <dbReference type="EMBL" id="GAA0175562.1"/>
    </source>
</evidence>
<dbReference type="EMBL" id="BAABME010009653">
    <property type="protein sequence ID" value="GAA0175562.1"/>
    <property type="molecule type" value="Genomic_DNA"/>
</dbReference>
<dbReference type="PANTHER" id="PTHR37984:SF5">
    <property type="entry name" value="PROTEIN NYNRIN-LIKE"/>
    <property type="match status" value="1"/>
</dbReference>
<proteinExistence type="predicted"/>